<sequence>MVRPELERHAEDLFFSQRNGEPWEHLPYWDAMIDYRACGLVSMTHCIDVLTGKDLTPADVYHMRAAYGVDQSRVASKDGTGICGGDAQFQFNEMNRKLFGVESRPLERTVAALREALMQEDTVIWASSRNTDFYSMDGSVRTSRNGHVMCFWKYENGVFFAKDPGLTKEQGNNVPYDEERMEKWLGGWTYQQFIIGLAK</sequence>
<gene>
    <name evidence="1" type="ORF">SAMN05216508_11244</name>
</gene>
<dbReference type="EMBL" id="FPBT01000012">
    <property type="protein sequence ID" value="SFU56001.1"/>
    <property type="molecule type" value="Genomic_DNA"/>
</dbReference>
<name>A0A1I7H5T7_9FIRM</name>
<keyword evidence="2" id="KW-1185">Reference proteome</keyword>
<proteinExistence type="predicted"/>
<reference evidence="1 2" key="1">
    <citation type="submission" date="2016-10" db="EMBL/GenBank/DDBJ databases">
        <authorList>
            <person name="de Groot N.N."/>
        </authorList>
    </citation>
    <scope>NUCLEOTIDE SEQUENCE [LARGE SCALE GENOMIC DNA]</scope>
    <source>
        <strain evidence="1 2">KHGC13</strain>
    </source>
</reference>
<accession>A0A1I7H5T7</accession>
<dbReference type="RefSeq" id="WP_090471249.1">
    <property type="nucleotide sequence ID" value="NZ_FOWF01000013.1"/>
</dbReference>
<dbReference type="AlphaFoldDB" id="A0A1I7H5T7"/>
<evidence type="ECO:0000313" key="1">
    <source>
        <dbReference type="EMBL" id="SFU56001.1"/>
    </source>
</evidence>
<dbReference type="OrthoDB" id="2081778at2"/>
<evidence type="ECO:0000313" key="2">
    <source>
        <dbReference type="Proteomes" id="UP000198817"/>
    </source>
</evidence>
<evidence type="ECO:0008006" key="3">
    <source>
        <dbReference type="Google" id="ProtNLM"/>
    </source>
</evidence>
<organism evidence="1 2">
    <name type="scientific">Eubacterium pyruvativorans</name>
    <dbReference type="NCBI Taxonomy" id="155865"/>
    <lineage>
        <taxon>Bacteria</taxon>
        <taxon>Bacillati</taxon>
        <taxon>Bacillota</taxon>
        <taxon>Clostridia</taxon>
        <taxon>Eubacteriales</taxon>
        <taxon>Eubacteriaceae</taxon>
        <taxon>Eubacterium</taxon>
    </lineage>
</organism>
<dbReference type="STRING" id="155865.SAMN05216515_11315"/>
<protein>
    <recommendedName>
        <fullName evidence="3">Peptidase_C39 like family protein</fullName>
    </recommendedName>
</protein>
<dbReference type="Proteomes" id="UP000198817">
    <property type="component" value="Unassembled WGS sequence"/>
</dbReference>